<evidence type="ECO:0000259" key="1">
    <source>
        <dbReference type="Pfam" id="PF00665"/>
    </source>
</evidence>
<comment type="caution">
    <text evidence="2">The sequence shown here is derived from an EMBL/GenBank/DDBJ whole genome shotgun (WGS) entry which is preliminary data.</text>
</comment>
<dbReference type="RefSeq" id="WP_320686567.1">
    <property type="nucleotide sequence ID" value="NZ_JAXBLV010000153.1"/>
</dbReference>
<dbReference type="PANTHER" id="PTHR46889">
    <property type="entry name" value="TRANSPOSASE INSF FOR INSERTION SEQUENCE IS3B-RELATED"/>
    <property type="match status" value="1"/>
</dbReference>
<dbReference type="InterPro" id="IPR036397">
    <property type="entry name" value="RNaseH_sf"/>
</dbReference>
<gene>
    <name evidence="2" type="ORF">R5W23_001071</name>
</gene>
<evidence type="ECO:0000313" key="3">
    <source>
        <dbReference type="Proteomes" id="UP001272242"/>
    </source>
</evidence>
<evidence type="ECO:0000313" key="2">
    <source>
        <dbReference type="EMBL" id="MDY3559885.1"/>
    </source>
</evidence>
<feature type="non-terminal residue" evidence="2">
    <location>
        <position position="113"/>
    </location>
</feature>
<dbReference type="InterPro" id="IPR050900">
    <property type="entry name" value="Transposase_IS3/IS150/IS904"/>
</dbReference>
<feature type="domain" description="Integrase catalytic" evidence="1">
    <location>
        <begin position="1"/>
        <end position="91"/>
    </location>
</feature>
<protein>
    <submittedName>
        <fullName evidence="2">DDE-type integrase/transposase/recombinase</fullName>
    </submittedName>
</protein>
<dbReference type="SUPFAM" id="SSF53098">
    <property type="entry name" value="Ribonuclease H-like"/>
    <property type="match status" value="1"/>
</dbReference>
<name>A0ABU5EX97_9BACT</name>
<reference evidence="3" key="1">
    <citation type="journal article" date="2023" name="Mar. Drugs">
        <title>Gemmata algarum, a Novel Planctomycete Isolated from an Algal Mat, Displays Antimicrobial Activity.</title>
        <authorList>
            <person name="Kumar G."/>
            <person name="Kallscheuer N."/>
            <person name="Kashif M."/>
            <person name="Ahamad S."/>
            <person name="Jagadeeshwari U."/>
            <person name="Pannikurungottu S."/>
            <person name="Haufschild T."/>
            <person name="Kabuu M."/>
            <person name="Sasikala C."/>
            <person name="Jogler C."/>
            <person name="Ramana C."/>
        </authorList>
    </citation>
    <scope>NUCLEOTIDE SEQUENCE [LARGE SCALE GENOMIC DNA]</scope>
    <source>
        <strain evidence="3">JC673</strain>
    </source>
</reference>
<dbReference type="Proteomes" id="UP001272242">
    <property type="component" value="Unassembled WGS sequence"/>
</dbReference>
<sequence length="113" mass="12634">TYIPTREGWLYLAVVEDLFRRRIVGGSMDPTMTSRLVVDALEMALAARLRGASCSGLVAHSDRGSQYASEHDPRRLREERITCSMSGVGQCWDNAPTDSFFASLKKELVHDED</sequence>
<dbReference type="InterPro" id="IPR012337">
    <property type="entry name" value="RNaseH-like_sf"/>
</dbReference>
<dbReference type="InterPro" id="IPR001584">
    <property type="entry name" value="Integrase_cat-core"/>
</dbReference>
<dbReference type="Gene3D" id="3.30.420.10">
    <property type="entry name" value="Ribonuclease H-like superfamily/Ribonuclease H"/>
    <property type="match status" value="1"/>
</dbReference>
<accession>A0ABU5EX97</accession>
<keyword evidence="3" id="KW-1185">Reference proteome</keyword>
<dbReference type="EMBL" id="JAXBLV010000153">
    <property type="protein sequence ID" value="MDY3559885.1"/>
    <property type="molecule type" value="Genomic_DNA"/>
</dbReference>
<proteinExistence type="predicted"/>
<dbReference type="Pfam" id="PF00665">
    <property type="entry name" value="rve"/>
    <property type="match status" value="1"/>
</dbReference>
<dbReference type="PANTHER" id="PTHR46889:SF4">
    <property type="entry name" value="TRANSPOSASE INSO FOR INSERTION SEQUENCE ELEMENT IS911B-RELATED"/>
    <property type="match status" value="1"/>
</dbReference>
<organism evidence="2 3">
    <name type="scientific">Gemmata algarum</name>
    <dbReference type="NCBI Taxonomy" id="2975278"/>
    <lineage>
        <taxon>Bacteria</taxon>
        <taxon>Pseudomonadati</taxon>
        <taxon>Planctomycetota</taxon>
        <taxon>Planctomycetia</taxon>
        <taxon>Gemmatales</taxon>
        <taxon>Gemmataceae</taxon>
        <taxon>Gemmata</taxon>
    </lineage>
</organism>
<feature type="non-terminal residue" evidence="2">
    <location>
        <position position="1"/>
    </location>
</feature>